<proteinExistence type="predicted"/>
<sequence>MLKEELEAYEYEVFPFQGAVSSFAYAKEHHHDCIGRILYMMENMSHWESRKLLHRPVTFFEWGLGLGVDDRTSGFLCETGGLNDRTSGFLGETRGLDDRTGGFLDETSELDDRTSGFLSETSGLDDRMSGFLAETSEVAAGTGGFLTHTAKSPRRNGRHLFHLYTVFTLLPYCLYTFPLY</sequence>
<comment type="caution">
    <text evidence="2">The sequence shown here is derived from an EMBL/GenBank/DDBJ whole genome shotgun (WGS) entry which is preliminary data.</text>
</comment>
<evidence type="ECO:0000313" key="2">
    <source>
        <dbReference type="EMBL" id="MBD7907475.1"/>
    </source>
</evidence>
<gene>
    <name evidence="2" type="ORF">H9659_03885</name>
</gene>
<keyword evidence="1" id="KW-0472">Membrane</keyword>
<protein>
    <submittedName>
        <fullName evidence="2">Uncharacterized protein</fullName>
    </submittedName>
</protein>
<evidence type="ECO:0000256" key="1">
    <source>
        <dbReference type="SAM" id="Phobius"/>
    </source>
</evidence>
<dbReference type="Proteomes" id="UP000659496">
    <property type="component" value="Unassembled WGS sequence"/>
</dbReference>
<keyword evidence="3" id="KW-1185">Reference proteome</keyword>
<feature type="transmembrane region" description="Helical" evidence="1">
    <location>
        <begin position="160"/>
        <end position="177"/>
    </location>
</feature>
<keyword evidence="1" id="KW-0812">Transmembrane</keyword>
<evidence type="ECO:0000313" key="3">
    <source>
        <dbReference type="Proteomes" id="UP000659496"/>
    </source>
</evidence>
<accession>A0ABR8PH26</accession>
<dbReference type="EMBL" id="JACSQY010000002">
    <property type="protein sequence ID" value="MBD7907475.1"/>
    <property type="molecule type" value="Genomic_DNA"/>
</dbReference>
<organism evidence="2 3">
    <name type="scientific">Sporosarcina gallistercoris</name>
    <dbReference type="NCBI Taxonomy" id="2762245"/>
    <lineage>
        <taxon>Bacteria</taxon>
        <taxon>Bacillati</taxon>
        <taxon>Bacillota</taxon>
        <taxon>Bacilli</taxon>
        <taxon>Bacillales</taxon>
        <taxon>Caryophanaceae</taxon>
        <taxon>Sporosarcina</taxon>
    </lineage>
</organism>
<name>A0ABR8PH26_9BACL</name>
<dbReference type="RefSeq" id="WP_191688642.1">
    <property type="nucleotide sequence ID" value="NZ_JACSQY010000002.1"/>
</dbReference>
<reference evidence="2 3" key="1">
    <citation type="submission" date="2020-08" db="EMBL/GenBank/DDBJ databases">
        <title>A Genomic Blueprint of the Chicken Gut Microbiome.</title>
        <authorList>
            <person name="Gilroy R."/>
            <person name="Ravi A."/>
            <person name="Getino M."/>
            <person name="Pursley I."/>
            <person name="Horton D.L."/>
            <person name="Alikhan N.-F."/>
            <person name="Baker D."/>
            <person name="Gharbi K."/>
            <person name="Hall N."/>
            <person name="Watson M."/>
            <person name="Adriaenssens E.M."/>
            <person name="Foster-Nyarko E."/>
            <person name="Jarju S."/>
            <person name="Secka A."/>
            <person name="Antonio M."/>
            <person name="Oren A."/>
            <person name="Chaudhuri R."/>
            <person name="La Ragione R.M."/>
            <person name="Hildebrand F."/>
            <person name="Pallen M.J."/>
        </authorList>
    </citation>
    <scope>NUCLEOTIDE SEQUENCE [LARGE SCALE GENOMIC DNA]</scope>
    <source>
        <strain evidence="2 3">Sa3CUA8</strain>
    </source>
</reference>
<keyword evidence="1" id="KW-1133">Transmembrane helix</keyword>